<protein>
    <recommendedName>
        <fullName evidence="8">Tetratricopeptide repeat protein</fullName>
    </recommendedName>
</protein>
<evidence type="ECO:0000256" key="1">
    <source>
        <dbReference type="ARBA" id="ARBA00022737"/>
    </source>
</evidence>
<dbReference type="InterPro" id="IPR011990">
    <property type="entry name" value="TPR-like_helical_dom_sf"/>
</dbReference>
<dbReference type="Gene3D" id="1.25.40.10">
    <property type="entry name" value="Tetratricopeptide repeat domain"/>
    <property type="match status" value="2"/>
</dbReference>
<dbReference type="SMART" id="SM00028">
    <property type="entry name" value="TPR"/>
    <property type="match status" value="3"/>
</dbReference>
<evidence type="ECO:0000256" key="3">
    <source>
        <dbReference type="PROSITE-ProRule" id="PRU00339"/>
    </source>
</evidence>
<evidence type="ECO:0008006" key="8">
    <source>
        <dbReference type="Google" id="ProtNLM"/>
    </source>
</evidence>
<organism evidence="6 7">
    <name type="scientific">Sulfidibacter corallicola</name>
    <dbReference type="NCBI Taxonomy" id="2818388"/>
    <lineage>
        <taxon>Bacteria</taxon>
        <taxon>Pseudomonadati</taxon>
        <taxon>Acidobacteriota</taxon>
        <taxon>Holophagae</taxon>
        <taxon>Acanthopleuribacterales</taxon>
        <taxon>Acanthopleuribacteraceae</taxon>
        <taxon>Sulfidibacter</taxon>
    </lineage>
</organism>
<keyword evidence="5" id="KW-0812">Transmembrane</keyword>
<dbReference type="InterPro" id="IPR019734">
    <property type="entry name" value="TPR_rpt"/>
</dbReference>
<name>A0A8A4TD85_SULCO</name>
<keyword evidence="2 3" id="KW-0802">TPR repeat</keyword>
<accession>A0A8A4TD85</accession>
<dbReference type="AlphaFoldDB" id="A0A8A4TD85"/>
<dbReference type="Proteomes" id="UP000663929">
    <property type="component" value="Chromosome"/>
</dbReference>
<dbReference type="PANTHER" id="PTHR44943:SF8">
    <property type="entry name" value="TPR REPEAT-CONTAINING PROTEIN MJ0263"/>
    <property type="match status" value="1"/>
</dbReference>
<dbReference type="PANTHER" id="PTHR44943">
    <property type="entry name" value="CELLULOSE SYNTHASE OPERON PROTEIN C"/>
    <property type="match status" value="1"/>
</dbReference>
<feature type="repeat" description="TPR" evidence="3">
    <location>
        <begin position="203"/>
        <end position="236"/>
    </location>
</feature>
<proteinExistence type="predicted"/>
<dbReference type="KEGG" id="scor:J3U87_18235"/>
<gene>
    <name evidence="6" type="ORF">J3U87_18235</name>
</gene>
<reference evidence="6" key="1">
    <citation type="submission" date="2021-03" db="EMBL/GenBank/DDBJ databases">
        <title>Acanthopleuribacteraceae sp. M133.</title>
        <authorList>
            <person name="Wang G."/>
        </authorList>
    </citation>
    <scope>NUCLEOTIDE SEQUENCE</scope>
    <source>
        <strain evidence="6">M133</strain>
    </source>
</reference>
<sequence>MSANVEDLYLKGFMAFTSKEYAKAKAFWEQVLKQDPNHEKARKGLMELQQTLSSSGASRSGASMSGSRSGASMSGARSGVSMSGASHSGTPNPLAGETKKRTSKEILQEIKRLYGAKQYLEARGLCELLLRKHPNNKDLRGLFQKIDARCKAGGKPSAPPVQQRKPSETSSPDLESTMYYTSQAEAYMDQHDGAAAGAPEVDVDKLIQQGVQLYEVQDYDRALQAWQKALDADPENRIVKDYIQNVRAMMAEESGGPEPAPEPPAAPSADAGLPSKEALLQAYNDGLRLYEERHYPQAMEKWNFILKFHPNHRETLQCLEKTKAAIGLQEKHASELERAKQELLGGNHEEAEDIVARLATEVPDLDGLDAVRKSIENRKRQINEIRSLELETNEGQEKPVATKTSDEEITKFFTPDTGEGTGEARQVTRIIQTGQEKKPVSKFLLIGVPIILIGIAFGTYFGYRYVNQMSIPEEKDEEVYIPTTSEVNWNGARQKCEDFLLFGKEYYDSQNFAFSILSFSRVVEVATPRVAEIRSIELGKRTFELKDELDRLTELMSEAKLGLRQSESKLVADESVGEKELKRAETDVRRGNLSPAIETYSAALTQNLEDPALREQLGSILEQMAFKKLEEDQPDEAMTLFKQSTVVKPAFEMPRRHMEVIKRFFNGKITAVEKDQWFFFFINA</sequence>
<keyword evidence="5" id="KW-0472">Membrane</keyword>
<feature type="region of interest" description="Disordered" evidence="4">
    <location>
        <begin position="251"/>
        <end position="272"/>
    </location>
</feature>
<evidence type="ECO:0000256" key="2">
    <source>
        <dbReference type="ARBA" id="ARBA00022803"/>
    </source>
</evidence>
<dbReference type="SUPFAM" id="SSF48452">
    <property type="entry name" value="TPR-like"/>
    <property type="match status" value="2"/>
</dbReference>
<dbReference type="RefSeq" id="WP_237377206.1">
    <property type="nucleotide sequence ID" value="NZ_CP071793.1"/>
</dbReference>
<feature type="compositionally biased region" description="Low complexity" evidence="4">
    <location>
        <begin position="53"/>
        <end position="86"/>
    </location>
</feature>
<evidence type="ECO:0000313" key="6">
    <source>
        <dbReference type="EMBL" id="QTD47537.1"/>
    </source>
</evidence>
<evidence type="ECO:0000256" key="5">
    <source>
        <dbReference type="SAM" id="Phobius"/>
    </source>
</evidence>
<feature type="region of interest" description="Disordered" evidence="4">
    <location>
        <begin position="151"/>
        <end position="175"/>
    </location>
</feature>
<feature type="region of interest" description="Disordered" evidence="4">
    <location>
        <begin position="49"/>
        <end position="101"/>
    </location>
</feature>
<feature type="transmembrane region" description="Helical" evidence="5">
    <location>
        <begin position="443"/>
        <end position="463"/>
    </location>
</feature>
<evidence type="ECO:0000256" key="4">
    <source>
        <dbReference type="SAM" id="MobiDB-lite"/>
    </source>
</evidence>
<keyword evidence="5" id="KW-1133">Transmembrane helix</keyword>
<dbReference type="EMBL" id="CP071793">
    <property type="protein sequence ID" value="QTD47537.1"/>
    <property type="molecule type" value="Genomic_DNA"/>
</dbReference>
<evidence type="ECO:0000313" key="7">
    <source>
        <dbReference type="Proteomes" id="UP000663929"/>
    </source>
</evidence>
<dbReference type="InterPro" id="IPR051685">
    <property type="entry name" value="Ycf3/AcsC/BcsC/TPR_MFPF"/>
</dbReference>
<keyword evidence="7" id="KW-1185">Reference proteome</keyword>
<dbReference type="PROSITE" id="PS50005">
    <property type="entry name" value="TPR"/>
    <property type="match status" value="1"/>
</dbReference>
<keyword evidence="1" id="KW-0677">Repeat</keyword>